<keyword evidence="2" id="KW-1185">Reference proteome</keyword>
<protein>
    <submittedName>
        <fullName evidence="1">Uncharacterized protein</fullName>
    </submittedName>
</protein>
<sequence length="218" mass="24209">MDEELINIEICVWLSIICVMSPENQQGGVAAINHGEMPNNFACGNKSLYNHRVESFAAAAGEGQDRGSKRCRSGSTDNINILVRRPLSSSPSHEGGLCEVDSTFRERETTENMMMMGWQTEPVDAHLLSYCWSGDLITSTFSSGDSRFPYVHSNELVFEVKLMEERNMKPLDLNLAALSARCSKDLELHLAKSLLCEMGQCTTAYPYNQLFGALVSKN</sequence>
<dbReference type="PANTHER" id="PTHR47859">
    <property type="entry name" value="PENTATRICOPEPTIDE REPEAT-CONTAINING PROTEIN"/>
    <property type="match status" value="1"/>
</dbReference>
<dbReference type="Proteomes" id="UP001177003">
    <property type="component" value="Chromosome 7"/>
</dbReference>
<accession>A0AA36EFF1</accession>
<evidence type="ECO:0000313" key="1">
    <source>
        <dbReference type="EMBL" id="CAI9294144.1"/>
    </source>
</evidence>
<organism evidence="1 2">
    <name type="scientific">Lactuca saligna</name>
    <name type="common">Willowleaf lettuce</name>
    <dbReference type="NCBI Taxonomy" id="75948"/>
    <lineage>
        <taxon>Eukaryota</taxon>
        <taxon>Viridiplantae</taxon>
        <taxon>Streptophyta</taxon>
        <taxon>Embryophyta</taxon>
        <taxon>Tracheophyta</taxon>
        <taxon>Spermatophyta</taxon>
        <taxon>Magnoliopsida</taxon>
        <taxon>eudicotyledons</taxon>
        <taxon>Gunneridae</taxon>
        <taxon>Pentapetalae</taxon>
        <taxon>asterids</taxon>
        <taxon>campanulids</taxon>
        <taxon>Asterales</taxon>
        <taxon>Asteraceae</taxon>
        <taxon>Cichorioideae</taxon>
        <taxon>Cichorieae</taxon>
        <taxon>Lactucinae</taxon>
        <taxon>Lactuca</taxon>
    </lineage>
</organism>
<dbReference type="EMBL" id="OX465083">
    <property type="protein sequence ID" value="CAI9294144.1"/>
    <property type="molecule type" value="Genomic_DNA"/>
</dbReference>
<evidence type="ECO:0000313" key="2">
    <source>
        <dbReference type="Proteomes" id="UP001177003"/>
    </source>
</evidence>
<dbReference type="PANTHER" id="PTHR47859:SF1">
    <property type="entry name" value="PENTATRICOPEPTIDE REPEAT-CONTAINING PROTEIN"/>
    <property type="match status" value="1"/>
</dbReference>
<name>A0AA36EFF1_LACSI</name>
<reference evidence="1" key="1">
    <citation type="submission" date="2023-04" db="EMBL/GenBank/DDBJ databases">
        <authorList>
            <person name="Vijverberg K."/>
            <person name="Xiong W."/>
            <person name="Schranz E."/>
        </authorList>
    </citation>
    <scope>NUCLEOTIDE SEQUENCE</scope>
</reference>
<proteinExistence type="predicted"/>
<gene>
    <name evidence="1" type="ORF">LSALG_LOCUS33133</name>
</gene>
<dbReference type="AlphaFoldDB" id="A0AA36EFF1"/>